<accession>G7Z5P9</accession>
<sequence length="69" mass="7859">MRKNSSLWQRIALLPLREKGWDEGCCQPQGRCDPDLRPPSPQPLSRKGRGAFLNAKLHVFSQARDLCMP</sequence>
<dbReference type="AlphaFoldDB" id="G7Z5P9"/>
<organism evidence="1 2">
    <name type="scientific">Azospirillum lipoferum (strain 4B)</name>
    <dbReference type="NCBI Taxonomy" id="862719"/>
    <lineage>
        <taxon>Bacteria</taxon>
        <taxon>Pseudomonadati</taxon>
        <taxon>Pseudomonadota</taxon>
        <taxon>Alphaproteobacteria</taxon>
        <taxon>Rhodospirillales</taxon>
        <taxon>Azospirillaceae</taxon>
        <taxon>Azospirillum</taxon>
    </lineage>
</organism>
<proteinExistence type="predicted"/>
<name>G7Z5P9_AZOL4</name>
<evidence type="ECO:0000313" key="2">
    <source>
        <dbReference type="Proteomes" id="UP000005667"/>
    </source>
</evidence>
<dbReference type="KEGG" id="ali:AZOLI_2577"/>
<dbReference type="EMBL" id="FQ311868">
    <property type="protein sequence ID" value="CBS87776.1"/>
    <property type="molecule type" value="Genomic_DNA"/>
</dbReference>
<dbReference type="OrthoDB" id="7310102at2"/>
<dbReference type="HOGENOM" id="CLU_203652_0_0_5"/>
<evidence type="ECO:0000313" key="1">
    <source>
        <dbReference type="EMBL" id="CBS87776.1"/>
    </source>
</evidence>
<protein>
    <submittedName>
        <fullName evidence="1">Uncharacterized protein</fullName>
    </submittedName>
</protein>
<gene>
    <name evidence="1" type="ordered locus">AZOLI_2577</name>
</gene>
<keyword evidence="2" id="KW-1185">Reference proteome</keyword>
<dbReference type="Proteomes" id="UP000005667">
    <property type="component" value="Chromosome"/>
</dbReference>
<reference evidence="2" key="1">
    <citation type="journal article" date="2011" name="PLoS Genet.">
        <title>Azospirillum genomes reveal transition of bacteria from aquatic to terrestrial environments.</title>
        <authorList>
            <person name="Wisniewski-Dye F."/>
            <person name="Borziak K."/>
            <person name="Khalsa-Moyers G."/>
            <person name="Alexandre G."/>
            <person name="Sukharnikov L.O."/>
            <person name="Wuichet K."/>
            <person name="Hurst G.B."/>
            <person name="McDonald W.H."/>
            <person name="Robertson J.S."/>
            <person name="Barbe V."/>
            <person name="Calteau A."/>
            <person name="Rouy Z."/>
            <person name="Mangenot S."/>
            <person name="Prigent-Combaret C."/>
            <person name="Normand P."/>
            <person name="Boyer M."/>
            <person name="Siguier P."/>
            <person name="Dessaux Y."/>
            <person name="Elmerich C."/>
            <person name="Condemine G."/>
            <person name="Krishnen G."/>
            <person name="Kennedy I."/>
            <person name="Paterson A.H."/>
            <person name="Gonzalez V."/>
            <person name="Mavingui P."/>
            <person name="Zhulin I.B."/>
        </authorList>
    </citation>
    <scope>NUCLEOTIDE SEQUENCE [LARGE SCALE GENOMIC DNA]</scope>
    <source>
        <strain evidence="2">4B</strain>
    </source>
</reference>